<evidence type="ECO:0000313" key="3">
    <source>
        <dbReference type="Proteomes" id="UP000054010"/>
    </source>
</evidence>
<dbReference type="InterPro" id="IPR012296">
    <property type="entry name" value="Nuclease_put_TT1808"/>
</dbReference>
<keyword evidence="3" id="KW-1185">Reference proteome</keyword>
<dbReference type="HOGENOM" id="CLU_076312_6_0_0"/>
<dbReference type="Proteomes" id="UP000054010">
    <property type="component" value="Unassembled WGS sequence"/>
</dbReference>
<protein>
    <recommendedName>
        <fullName evidence="1">Putative restriction endonuclease domain-containing protein</fullName>
    </recommendedName>
</protein>
<feature type="domain" description="Putative restriction endonuclease" evidence="1">
    <location>
        <begin position="12"/>
        <end position="162"/>
    </location>
</feature>
<proteinExistence type="predicted"/>
<dbReference type="SUPFAM" id="SSF52980">
    <property type="entry name" value="Restriction endonuclease-like"/>
    <property type="match status" value="1"/>
</dbReference>
<dbReference type="EMBL" id="ADVR01000010">
    <property type="protein sequence ID" value="EFO81594.1"/>
    <property type="molecule type" value="Genomic_DNA"/>
</dbReference>
<reference evidence="2 3" key="1">
    <citation type="journal article" date="2011" name="J. Bacteriol.">
        <title>Draft genome sequence of the anoxygenic filamentous phototrophic bacterium Oscillochloris trichoides subsp. DG-6.</title>
        <authorList>
            <person name="Kuznetsov B.B."/>
            <person name="Ivanovsky R.N."/>
            <person name="Keppen O.I."/>
            <person name="Sukhacheva M.V."/>
            <person name="Bumazhkin B.K."/>
            <person name="Patutina E.O."/>
            <person name="Beletsky A.V."/>
            <person name="Mardanov A.V."/>
            <person name="Baslerov R.V."/>
            <person name="Panteleeva A.N."/>
            <person name="Kolganova T.V."/>
            <person name="Ravin N.V."/>
            <person name="Skryabin K.G."/>
        </authorList>
    </citation>
    <scope>NUCLEOTIDE SEQUENCE [LARGE SCALE GENOMIC DNA]</scope>
    <source>
        <strain evidence="2 3">DG-6</strain>
    </source>
</reference>
<organism evidence="2 3">
    <name type="scientific">Oscillochloris trichoides DG-6</name>
    <dbReference type="NCBI Taxonomy" id="765420"/>
    <lineage>
        <taxon>Bacteria</taxon>
        <taxon>Bacillati</taxon>
        <taxon>Chloroflexota</taxon>
        <taxon>Chloroflexia</taxon>
        <taxon>Chloroflexales</taxon>
        <taxon>Chloroflexineae</taxon>
        <taxon>Oscillochloridaceae</taxon>
        <taxon>Oscillochloris</taxon>
    </lineage>
</organism>
<dbReference type="PANTHER" id="PTHR36558:SF1">
    <property type="entry name" value="RESTRICTION ENDONUCLEASE DOMAIN-CONTAINING PROTEIN-RELATED"/>
    <property type="match status" value="1"/>
</dbReference>
<sequence>MTAQPQPFMSEEEYRAFEMTSPHKHEYYQGEIFAMSGGSEAHNLLAGNAYAALHAQLRRRPCRVYNSDQRIKILATGLHTYPDVTVVCGQPQFVEAARLTLTNPSVIIEVLSPSTERYDRGMKFRHYRAIPSLQDYILIAQDDYRIEHYTRQEHTIWHMHEAIGLSTQIVISSIECLLSVADVYEKVELALDTPSIPRELPTEEQP</sequence>
<dbReference type="Gene3D" id="3.90.1570.10">
    <property type="entry name" value="tt1808, chain A"/>
    <property type="match status" value="1"/>
</dbReference>
<dbReference type="eggNOG" id="COG4636">
    <property type="taxonomic scope" value="Bacteria"/>
</dbReference>
<dbReference type="InterPro" id="IPR011335">
    <property type="entry name" value="Restrct_endonuc-II-like"/>
</dbReference>
<dbReference type="OrthoDB" id="151907at2"/>
<dbReference type="CDD" id="cd06260">
    <property type="entry name" value="DUF820-like"/>
    <property type="match status" value="1"/>
</dbReference>
<accession>E1IBA9</accession>
<dbReference type="PANTHER" id="PTHR36558">
    <property type="entry name" value="GLR1098 PROTEIN"/>
    <property type="match status" value="1"/>
</dbReference>
<dbReference type="InterPro" id="IPR008538">
    <property type="entry name" value="Uma2"/>
</dbReference>
<dbReference type="STRING" id="765420.OSCT_0610"/>
<dbReference type="AlphaFoldDB" id="E1IBA9"/>
<evidence type="ECO:0000313" key="2">
    <source>
        <dbReference type="EMBL" id="EFO81594.1"/>
    </source>
</evidence>
<comment type="caution">
    <text evidence="2">The sequence shown here is derived from an EMBL/GenBank/DDBJ whole genome shotgun (WGS) entry which is preliminary data.</text>
</comment>
<name>E1IBA9_9CHLR</name>
<gene>
    <name evidence="2" type="ORF">OSCT_0610</name>
</gene>
<dbReference type="Pfam" id="PF05685">
    <property type="entry name" value="Uma2"/>
    <property type="match status" value="1"/>
</dbReference>
<evidence type="ECO:0000259" key="1">
    <source>
        <dbReference type="Pfam" id="PF05685"/>
    </source>
</evidence>